<protein>
    <submittedName>
        <fullName evidence="1">(salmon louse) hypothetical protein</fullName>
    </submittedName>
</protein>
<name>A0A817FAC7_LEPSM</name>
<comment type="caution">
    <text evidence="1">The sequence shown here is derived from an EMBL/GenBank/DDBJ whole genome shotgun (WGS) entry which is preliminary data.</text>
</comment>
<dbReference type="Proteomes" id="UP000675881">
    <property type="component" value="Unassembled WGS sequence"/>
</dbReference>
<evidence type="ECO:0000313" key="2">
    <source>
        <dbReference type="Proteomes" id="UP000675881"/>
    </source>
</evidence>
<accession>A0A817FAC7</accession>
<dbReference type="OrthoDB" id="6381270at2759"/>
<dbReference type="AlphaFoldDB" id="A0A817FAC7"/>
<proteinExistence type="predicted"/>
<evidence type="ECO:0000313" key="1">
    <source>
        <dbReference type="EMBL" id="CAF2740486.1"/>
    </source>
</evidence>
<dbReference type="EMBL" id="CAJNVT010000003">
    <property type="protein sequence ID" value="CAF2740486.1"/>
    <property type="molecule type" value="Genomic_DNA"/>
</dbReference>
<reference evidence="1" key="1">
    <citation type="submission" date="2021-02" db="EMBL/GenBank/DDBJ databases">
        <authorList>
            <person name="Bekaert M."/>
        </authorList>
    </citation>
    <scope>NUCLEOTIDE SEQUENCE</scope>
    <source>
        <strain evidence="1">IoA-00</strain>
    </source>
</reference>
<organism evidence="1 2">
    <name type="scientific">Lepeophtheirus salmonis</name>
    <name type="common">Salmon louse</name>
    <name type="synonym">Caligus salmonis</name>
    <dbReference type="NCBI Taxonomy" id="72036"/>
    <lineage>
        <taxon>Eukaryota</taxon>
        <taxon>Metazoa</taxon>
        <taxon>Ecdysozoa</taxon>
        <taxon>Arthropoda</taxon>
        <taxon>Crustacea</taxon>
        <taxon>Multicrustacea</taxon>
        <taxon>Hexanauplia</taxon>
        <taxon>Copepoda</taxon>
        <taxon>Siphonostomatoida</taxon>
        <taxon>Caligidae</taxon>
        <taxon>Lepeophtheirus</taxon>
    </lineage>
</organism>
<gene>
    <name evidence="1" type="ORF">LSAA_21</name>
</gene>
<keyword evidence="2" id="KW-1185">Reference proteome</keyword>
<sequence>MAYNQIQPYIKDYSRQLFVDCSMEYIIPIAFKVPHNSDPILMIHPDYKSASLTDKPSLNEDIGPIEEKALSQGIKRSFQQMSSNREMNWARVTSHFPSSNNFCCCHYNLMFPKRRRLQDNLKKVPSTKGFLQYDQKITHN</sequence>